<dbReference type="GO" id="GO:0042350">
    <property type="term" value="P:GDP-L-fucose biosynthetic process"/>
    <property type="evidence" value="ECO:0007669"/>
    <property type="project" value="UniProtKB-ARBA"/>
</dbReference>
<keyword evidence="2" id="KW-0547">Nucleotide-binding</keyword>
<sequence>MLMSYPSHYISGKQADTFPFPFWDVVVISAADESQSVAFQQQINEKIQQGHLPLDVCFICFPDPGSDKIGPGGSLMAVCHMLHEAYGTKLKDLRVLFLPAGGFSQRLPSASVLGKIFTTLPLGNPIYQMLELQLAMYIDLPSRMTGGMFLACADTFILYDTNDGSSWSFNKSGITAFAHPSELEVGRNHGVFVVSQVDLNPSKVSTVECERFLHKVSPDVMRAEGAVLPESFNPSGDERILIDSSFFIDCETIDKLIDFYVKVQPLRCEIDSHGDFLQALGTKSNSAYISNMQNAVSQSQSLLKMRKDIFDVLRGTGLHALV</sequence>
<feature type="domain" description="GDP-fucose pyrophosphorylase" evidence="3">
    <location>
        <begin position="88"/>
        <end position="321"/>
    </location>
</feature>
<comment type="caution">
    <text evidence="4">The sequence shown here is derived from an EMBL/GenBank/DDBJ whole genome shotgun (WGS) entry which is preliminary data.</text>
</comment>
<evidence type="ECO:0000313" key="4">
    <source>
        <dbReference type="EMBL" id="PIK61207.1"/>
    </source>
</evidence>
<reference evidence="4 5" key="1">
    <citation type="journal article" date="2017" name="PLoS Biol.">
        <title>The sea cucumber genome provides insights into morphological evolution and visceral regeneration.</title>
        <authorList>
            <person name="Zhang X."/>
            <person name="Sun L."/>
            <person name="Yuan J."/>
            <person name="Sun Y."/>
            <person name="Gao Y."/>
            <person name="Zhang L."/>
            <person name="Li S."/>
            <person name="Dai H."/>
            <person name="Hamel J.F."/>
            <person name="Liu C."/>
            <person name="Yu Y."/>
            <person name="Liu S."/>
            <person name="Lin W."/>
            <person name="Guo K."/>
            <person name="Jin S."/>
            <person name="Xu P."/>
            <person name="Storey K.B."/>
            <person name="Huan P."/>
            <person name="Zhang T."/>
            <person name="Zhou Y."/>
            <person name="Zhang J."/>
            <person name="Lin C."/>
            <person name="Li X."/>
            <person name="Xing L."/>
            <person name="Huo D."/>
            <person name="Sun M."/>
            <person name="Wang L."/>
            <person name="Mercier A."/>
            <person name="Li F."/>
            <person name="Yang H."/>
            <person name="Xiang J."/>
        </authorList>
    </citation>
    <scope>NUCLEOTIDE SEQUENCE [LARGE SCALE GENOMIC DNA]</scope>
    <source>
        <strain evidence="4">Shaxun</strain>
        <tissue evidence="4">Muscle</tissue>
    </source>
</reference>
<evidence type="ECO:0000259" key="3">
    <source>
        <dbReference type="Pfam" id="PF07959"/>
    </source>
</evidence>
<evidence type="ECO:0000313" key="5">
    <source>
        <dbReference type="Proteomes" id="UP000230750"/>
    </source>
</evidence>
<dbReference type="GO" id="GO:0000166">
    <property type="term" value="F:nucleotide binding"/>
    <property type="evidence" value="ECO:0007669"/>
    <property type="project" value="UniProtKB-KW"/>
</dbReference>
<dbReference type="Proteomes" id="UP000230750">
    <property type="component" value="Unassembled WGS sequence"/>
</dbReference>
<organism evidence="4 5">
    <name type="scientific">Stichopus japonicus</name>
    <name type="common">Sea cucumber</name>
    <dbReference type="NCBI Taxonomy" id="307972"/>
    <lineage>
        <taxon>Eukaryota</taxon>
        <taxon>Metazoa</taxon>
        <taxon>Echinodermata</taxon>
        <taxon>Eleutherozoa</taxon>
        <taxon>Echinozoa</taxon>
        <taxon>Holothuroidea</taxon>
        <taxon>Aspidochirotacea</taxon>
        <taxon>Aspidochirotida</taxon>
        <taxon>Stichopodidae</taxon>
        <taxon>Apostichopus</taxon>
    </lineage>
</organism>
<dbReference type="GO" id="GO:0016779">
    <property type="term" value="F:nucleotidyltransferase activity"/>
    <property type="evidence" value="ECO:0007669"/>
    <property type="project" value="UniProtKB-KW"/>
</dbReference>
<dbReference type="PANTHER" id="PTHR15045">
    <property type="entry name" value="FUCOSE-1-PHOSPHATE GUANYLYLTRANSFERASE"/>
    <property type="match status" value="1"/>
</dbReference>
<keyword evidence="5" id="KW-1185">Reference proteome</keyword>
<dbReference type="AlphaFoldDB" id="A0A2G8LLS1"/>
<dbReference type="EMBL" id="MRZV01000038">
    <property type="protein sequence ID" value="PIK61207.1"/>
    <property type="molecule type" value="Genomic_DNA"/>
</dbReference>
<dbReference type="Pfam" id="PF07959">
    <property type="entry name" value="Fucose_pyrophosphorylase"/>
    <property type="match status" value="1"/>
</dbReference>
<protein>
    <submittedName>
        <fullName evidence="4">Putative fucose-1-phosphate guanylyltransferase</fullName>
    </submittedName>
</protein>
<evidence type="ECO:0000256" key="2">
    <source>
        <dbReference type="ARBA" id="ARBA00022741"/>
    </source>
</evidence>
<gene>
    <name evidence="4" type="ORF">BSL78_01850</name>
</gene>
<dbReference type="InterPro" id="IPR012887">
    <property type="entry name" value="GDP_fucose_pyrophosphorylase"/>
</dbReference>
<proteinExistence type="predicted"/>
<keyword evidence="4" id="KW-0548">Nucleotidyltransferase</keyword>
<keyword evidence="1 4" id="KW-0808">Transferase</keyword>
<dbReference type="STRING" id="307972.A0A2G8LLS1"/>
<accession>A0A2G8LLS1</accession>
<dbReference type="OrthoDB" id="10062280at2759"/>
<evidence type="ECO:0000256" key="1">
    <source>
        <dbReference type="ARBA" id="ARBA00022679"/>
    </source>
</evidence>
<name>A0A2G8LLS1_STIJA</name>
<dbReference type="PANTHER" id="PTHR15045:SF1">
    <property type="entry name" value="FUCOSE-1-PHOSPHATE GUANYLYLTRANSFERASE"/>
    <property type="match status" value="1"/>
</dbReference>